<reference evidence="1 2" key="1">
    <citation type="submission" date="2015-07" db="EMBL/GenBank/DDBJ databases">
        <title>Comparative genomics of the Sigatoka disease complex on banana suggests a link between parallel evolutionary changes in Pseudocercospora fijiensis and Pseudocercospora eumusae and increased virulence on the banana host.</title>
        <authorList>
            <person name="Chang T.-C."/>
            <person name="Salvucci A."/>
            <person name="Crous P.W."/>
            <person name="Stergiopoulos I."/>
        </authorList>
    </citation>
    <scope>NUCLEOTIDE SEQUENCE [LARGE SCALE GENOMIC DNA]</scope>
    <source>
        <strain evidence="1 2">CBS 116634</strain>
    </source>
</reference>
<protein>
    <submittedName>
        <fullName evidence="1">Uncharacterized protein</fullName>
    </submittedName>
</protein>
<dbReference type="AlphaFoldDB" id="A0A139IAH6"/>
<evidence type="ECO:0000313" key="1">
    <source>
        <dbReference type="EMBL" id="KXT11595.1"/>
    </source>
</evidence>
<organism evidence="1 2">
    <name type="scientific">Pseudocercospora musae</name>
    <dbReference type="NCBI Taxonomy" id="113226"/>
    <lineage>
        <taxon>Eukaryota</taxon>
        <taxon>Fungi</taxon>
        <taxon>Dikarya</taxon>
        <taxon>Ascomycota</taxon>
        <taxon>Pezizomycotina</taxon>
        <taxon>Dothideomycetes</taxon>
        <taxon>Dothideomycetidae</taxon>
        <taxon>Mycosphaerellales</taxon>
        <taxon>Mycosphaerellaceae</taxon>
        <taxon>Pseudocercospora</taxon>
    </lineage>
</organism>
<sequence>MKGDAEINSCDMYISRKRLTYLSSSFEKVAGGATCTSQYLVMSFSIFSFCSADLESFPYPACVTPISRTPCLLPSLRYWRNSMLTLTYSRRPSLTLIVAPVVQDSSKGSIKGASVMEGCEVFRLVMNQVEPHLFNTSIAMSLTVSKCGLP</sequence>
<name>A0A139IAH6_9PEZI</name>
<dbReference type="Proteomes" id="UP000073492">
    <property type="component" value="Unassembled WGS sequence"/>
</dbReference>
<proteinExistence type="predicted"/>
<accession>A0A139IAH6</accession>
<evidence type="ECO:0000313" key="2">
    <source>
        <dbReference type="Proteomes" id="UP000073492"/>
    </source>
</evidence>
<gene>
    <name evidence="1" type="ORF">AC579_3126</name>
</gene>
<comment type="caution">
    <text evidence="1">The sequence shown here is derived from an EMBL/GenBank/DDBJ whole genome shotgun (WGS) entry which is preliminary data.</text>
</comment>
<dbReference type="EMBL" id="LFZO01000192">
    <property type="protein sequence ID" value="KXT11595.1"/>
    <property type="molecule type" value="Genomic_DNA"/>
</dbReference>
<keyword evidence="2" id="KW-1185">Reference proteome</keyword>